<dbReference type="RefSeq" id="WP_167757188.1">
    <property type="nucleotide sequence ID" value="NZ_CP050485.1"/>
</dbReference>
<dbReference type="AlphaFoldDB" id="A0A366U8K5"/>
<name>A0A366U8K5_ENTGA</name>
<dbReference type="Proteomes" id="UP000516696">
    <property type="component" value="Chromosome"/>
</dbReference>
<reference evidence="1 4" key="2">
    <citation type="submission" date="2023-06" db="EMBL/GenBank/DDBJ databases">
        <title>Acute promotion of culturable opportunistic pathogens and persistent increase of antibiotic resistance following antibiotic exposure in mouse gut microbiota.</title>
        <authorList>
            <person name="Li L."/>
            <person name="Wang B."/>
            <person name="Sun Y."/>
            <person name="Wang M."/>
            <person name="Xu H."/>
        </authorList>
    </citation>
    <scope>NUCLEOTIDE SEQUENCE [LARGE SCALE GENOMIC DNA]</scope>
    <source>
        <strain evidence="1 4">CRI2_2</strain>
    </source>
</reference>
<evidence type="ECO:0000313" key="2">
    <source>
        <dbReference type="EMBL" id="QOG27406.1"/>
    </source>
</evidence>
<dbReference type="Proteomes" id="UP001241571">
    <property type="component" value="Unassembled WGS sequence"/>
</dbReference>
<gene>
    <name evidence="2" type="ORF">EGM181_09185</name>
    <name evidence="1" type="ORF">QRX88_15935</name>
</gene>
<protein>
    <submittedName>
        <fullName evidence="1">Uncharacterized protein</fullName>
    </submittedName>
</protein>
<dbReference type="EMBL" id="JASUBT010000014">
    <property type="protein sequence ID" value="MDL4937192.1"/>
    <property type="molecule type" value="Genomic_DNA"/>
</dbReference>
<evidence type="ECO:0000313" key="3">
    <source>
        <dbReference type="Proteomes" id="UP000516696"/>
    </source>
</evidence>
<sequence>MNEAWIHSLIEEQTAETLNYHEKAFLQELEALLTQQQTRIQLKQGELDSKLWNPQDW</sequence>
<evidence type="ECO:0000313" key="1">
    <source>
        <dbReference type="EMBL" id="MDL4937192.1"/>
    </source>
</evidence>
<dbReference type="GeneID" id="93224171"/>
<dbReference type="EMBL" id="CP050485">
    <property type="protein sequence ID" value="QOG27406.1"/>
    <property type="molecule type" value="Genomic_DNA"/>
</dbReference>
<evidence type="ECO:0000313" key="4">
    <source>
        <dbReference type="Proteomes" id="UP001241571"/>
    </source>
</evidence>
<proteinExistence type="predicted"/>
<accession>A0A366U8K5</accession>
<organism evidence="1 4">
    <name type="scientific">Enterococcus gallinarum</name>
    <dbReference type="NCBI Taxonomy" id="1353"/>
    <lineage>
        <taxon>Bacteria</taxon>
        <taxon>Bacillati</taxon>
        <taxon>Bacillota</taxon>
        <taxon>Bacilli</taxon>
        <taxon>Lactobacillales</taxon>
        <taxon>Enterococcaceae</taxon>
        <taxon>Enterococcus</taxon>
    </lineage>
</organism>
<reference evidence="2 3" key="1">
    <citation type="submission" date="2020-03" db="EMBL/GenBank/DDBJ databases">
        <title>Characterization of ganglioside-mimicking enterococci.</title>
        <authorList>
            <person name="Patry R.T."/>
            <person name="Nothaft H."/>
            <person name="Bridger R."/>
            <person name="Shajahan A."/>
            <person name="Huynh S."/>
            <person name="Sanchez S."/>
            <person name="Azadi P."/>
            <person name="Cooper K."/>
            <person name="Miller W.G."/>
            <person name="Parker C.T."/>
            <person name="Wells L."/>
            <person name="Szymanski C.M."/>
        </authorList>
    </citation>
    <scope>NUCLEOTIDE SEQUENCE [LARGE SCALE GENOMIC DNA]</scope>
    <source>
        <strain evidence="2 3">EGM181</strain>
    </source>
</reference>